<comment type="caution">
    <text evidence="5">The sequence shown here is derived from an EMBL/GenBank/DDBJ whole genome shotgun (WGS) entry which is preliminary data.</text>
</comment>
<evidence type="ECO:0000256" key="1">
    <source>
        <dbReference type="ARBA" id="ARBA00023015"/>
    </source>
</evidence>
<dbReference type="InterPro" id="IPR009057">
    <property type="entry name" value="Homeodomain-like_sf"/>
</dbReference>
<evidence type="ECO:0000313" key="6">
    <source>
        <dbReference type="Proteomes" id="UP000321769"/>
    </source>
</evidence>
<keyword evidence="1" id="KW-0805">Transcription regulation</keyword>
<organism evidence="5 6">
    <name type="scientific">Aeromicrobium flavum</name>
    <dbReference type="NCBI Taxonomy" id="416568"/>
    <lineage>
        <taxon>Bacteria</taxon>
        <taxon>Bacillati</taxon>
        <taxon>Actinomycetota</taxon>
        <taxon>Actinomycetes</taxon>
        <taxon>Propionibacteriales</taxon>
        <taxon>Nocardioidaceae</taxon>
        <taxon>Aeromicrobium</taxon>
    </lineage>
</organism>
<dbReference type="InterPro" id="IPR032687">
    <property type="entry name" value="AraC-type_N"/>
</dbReference>
<dbReference type="InterPro" id="IPR018060">
    <property type="entry name" value="HTH_AraC"/>
</dbReference>
<dbReference type="Pfam" id="PF12833">
    <property type="entry name" value="HTH_18"/>
    <property type="match status" value="1"/>
</dbReference>
<name>A0A512HUC2_9ACTN</name>
<dbReference type="AlphaFoldDB" id="A0A512HUC2"/>
<keyword evidence="3" id="KW-0804">Transcription</keyword>
<feature type="domain" description="HTH araC/xylS-type" evidence="4">
    <location>
        <begin position="238"/>
        <end position="336"/>
    </location>
</feature>
<proteinExistence type="predicted"/>
<dbReference type="Gene3D" id="1.10.10.60">
    <property type="entry name" value="Homeodomain-like"/>
    <property type="match status" value="1"/>
</dbReference>
<evidence type="ECO:0000256" key="2">
    <source>
        <dbReference type="ARBA" id="ARBA00023125"/>
    </source>
</evidence>
<accession>A0A512HUC2</accession>
<dbReference type="GO" id="GO:0000976">
    <property type="term" value="F:transcription cis-regulatory region binding"/>
    <property type="evidence" value="ECO:0007669"/>
    <property type="project" value="TreeGrafter"/>
</dbReference>
<dbReference type="Proteomes" id="UP000321769">
    <property type="component" value="Unassembled WGS sequence"/>
</dbReference>
<reference evidence="5 6" key="1">
    <citation type="submission" date="2019-07" db="EMBL/GenBank/DDBJ databases">
        <title>Whole genome shotgun sequence of Aeromicrobium flavum NBRC 107625.</title>
        <authorList>
            <person name="Hosoyama A."/>
            <person name="Uohara A."/>
            <person name="Ohji S."/>
            <person name="Ichikawa N."/>
        </authorList>
    </citation>
    <scope>NUCLEOTIDE SEQUENCE [LARGE SCALE GENOMIC DNA]</scope>
    <source>
        <strain evidence="5 6">NBRC 107625</strain>
    </source>
</reference>
<dbReference type="GO" id="GO:0005829">
    <property type="term" value="C:cytosol"/>
    <property type="evidence" value="ECO:0007669"/>
    <property type="project" value="TreeGrafter"/>
</dbReference>
<dbReference type="SUPFAM" id="SSF46689">
    <property type="entry name" value="Homeodomain-like"/>
    <property type="match status" value="1"/>
</dbReference>
<protein>
    <submittedName>
        <fullName evidence="5">HTH-type transcriptional regulator VirS</fullName>
    </submittedName>
</protein>
<gene>
    <name evidence="5" type="primary">virS</name>
    <name evidence="5" type="ORF">AFL01nite_13680</name>
</gene>
<sequence length="348" mass="37392">MTLNDMALIRSAGIRGFADLVSEHGGDPEDLARRVRLPVEALRSDEILVEELALGRVLELAAAELDLPDLGLRVAQRQDSSMLGPLAVAIGNSPTVAEALACTSRYLFVHAPGLSVEIVPDPHGAAGVIAIQYSTPAGGGAFRQGIDSGLGFLHRAIGEFVAGPYGLRSVELPHLPISPLARYEEFFGARVRPGRPRALLRVPSSLLTRSLDRADTVVRDLALEHLQRYTAIPGDIAPRVESTIEQLLGTAPVDIDSTAAILAMHPRTLQRRLAGEGTSFAALLDAQRQAKARTYLTATTMAMSQIASALGFSEQSVLSRCSQRWWGCSPREVRRRSRAGTRSGLTPK</sequence>
<keyword evidence="2" id="KW-0238">DNA-binding</keyword>
<dbReference type="PROSITE" id="PS01124">
    <property type="entry name" value="HTH_ARAC_FAMILY_2"/>
    <property type="match status" value="1"/>
</dbReference>
<dbReference type="GO" id="GO:0003700">
    <property type="term" value="F:DNA-binding transcription factor activity"/>
    <property type="evidence" value="ECO:0007669"/>
    <property type="project" value="InterPro"/>
</dbReference>
<dbReference type="SMART" id="SM00342">
    <property type="entry name" value="HTH_ARAC"/>
    <property type="match status" value="1"/>
</dbReference>
<dbReference type="PANTHER" id="PTHR47894:SF4">
    <property type="entry name" value="HTH-TYPE TRANSCRIPTIONAL REGULATOR GADX"/>
    <property type="match status" value="1"/>
</dbReference>
<dbReference type="PANTHER" id="PTHR47894">
    <property type="entry name" value="HTH-TYPE TRANSCRIPTIONAL REGULATOR GADX"/>
    <property type="match status" value="1"/>
</dbReference>
<evidence type="ECO:0000256" key="3">
    <source>
        <dbReference type="ARBA" id="ARBA00023163"/>
    </source>
</evidence>
<keyword evidence="6" id="KW-1185">Reference proteome</keyword>
<evidence type="ECO:0000259" key="4">
    <source>
        <dbReference type="PROSITE" id="PS01124"/>
    </source>
</evidence>
<evidence type="ECO:0000313" key="5">
    <source>
        <dbReference type="EMBL" id="GEO89041.1"/>
    </source>
</evidence>
<dbReference type="EMBL" id="BJZQ01000005">
    <property type="protein sequence ID" value="GEO89041.1"/>
    <property type="molecule type" value="Genomic_DNA"/>
</dbReference>
<dbReference type="Pfam" id="PF12625">
    <property type="entry name" value="Arabinose_bd"/>
    <property type="match status" value="1"/>
</dbReference>